<evidence type="ECO:0000313" key="2">
    <source>
        <dbReference type="Proteomes" id="UP001223261"/>
    </source>
</evidence>
<gene>
    <name evidence="1" type="ORF">PYH69_14685</name>
</gene>
<organism evidence="1 2">
    <name type="scientific">Mammaliicoccus lentus</name>
    <name type="common">Staphylococcus lentus</name>
    <dbReference type="NCBI Taxonomy" id="42858"/>
    <lineage>
        <taxon>Bacteria</taxon>
        <taxon>Bacillati</taxon>
        <taxon>Bacillota</taxon>
        <taxon>Bacilli</taxon>
        <taxon>Bacillales</taxon>
        <taxon>Staphylococcaceae</taxon>
        <taxon>Mammaliicoccus</taxon>
    </lineage>
</organism>
<name>A0AAX3W3J5_MAMLE</name>
<evidence type="ECO:0000313" key="1">
    <source>
        <dbReference type="EMBL" id="WHI59921.1"/>
    </source>
</evidence>
<dbReference type="EMBL" id="CP118848">
    <property type="protein sequence ID" value="WHI59921.1"/>
    <property type="molecule type" value="Genomic_DNA"/>
</dbReference>
<protein>
    <submittedName>
        <fullName evidence="1">Uncharacterized protein</fullName>
    </submittedName>
</protein>
<sequence length="62" mass="7325">MKILEENENGLKLKTNDGHVITYPYYNPLHTENLIPKLYKFAKEHDLLMKDLKPKANELKVE</sequence>
<dbReference type="Proteomes" id="UP001223261">
    <property type="component" value="Chromosome"/>
</dbReference>
<dbReference type="RefSeq" id="WP_282862163.1">
    <property type="nucleotide sequence ID" value="NZ_CP118848.1"/>
</dbReference>
<proteinExistence type="predicted"/>
<accession>A0AAX3W3J5</accession>
<reference evidence="1" key="1">
    <citation type="journal article" date="2023" name="Antibiotics">
        <title>Prevalence and Molecular Characterization of Methicillin-Resistant Staphylococci (MRS) and Mammaliicocci (MRM) in Dromedary Camels from Algeria: First Detection of SCCmec-mecC Hybrid in Methicillin-Resistant Mammaliicoccus lentus.</title>
        <authorList>
            <person name="Belhout C."/>
            <person name="Boyen F."/>
            <person name="Vereecke N."/>
            <person name="Theuns S."/>
            <person name="Taibi N."/>
            <person name="Stegger M."/>
            <person name="de la Fe-Rodriguez P.Y."/>
            <person name="Bouayad L."/>
            <person name="Elgroud R."/>
            <person name="Butaye P."/>
        </authorList>
    </citation>
    <scope>NUCLEOTIDE SEQUENCE</scope>
    <source>
        <strain evidence="1">7048</strain>
    </source>
</reference>
<dbReference type="AlphaFoldDB" id="A0AAX3W3J5"/>